<keyword evidence="3" id="KW-0808">Transferase</keyword>
<dbReference type="PANTHER" id="PTHR45947">
    <property type="entry name" value="SULFOQUINOVOSYL TRANSFERASE SQD2"/>
    <property type="match status" value="1"/>
</dbReference>
<name>A0A5D4H4P3_9SPHI</name>
<accession>A0A5D4H4P3</accession>
<dbReference type="AlphaFoldDB" id="A0A5D4H4P3"/>
<feature type="domain" description="Glycosyl transferase family 1" evidence="1">
    <location>
        <begin position="230"/>
        <end position="373"/>
    </location>
</feature>
<evidence type="ECO:0000313" key="4">
    <source>
        <dbReference type="Proteomes" id="UP000322362"/>
    </source>
</evidence>
<comment type="caution">
    <text evidence="3">The sequence shown here is derived from an EMBL/GenBank/DDBJ whole genome shotgun (WGS) entry which is preliminary data.</text>
</comment>
<dbReference type="EMBL" id="VTAV01000006">
    <property type="protein sequence ID" value="TYR36021.1"/>
    <property type="molecule type" value="Genomic_DNA"/>
</dbReference>
<dbReference type="Proteomes" id="UP000322362">
    <property type="component" value="Unassembled WGS sequence"/>
</dbReference>
<dbReference type="InterPro" id="IPR001296">
    <property type="entry name" value="Glyco_trans_1"/>
</dbReference>
<organism evidence="3 4">
    <name type="scientific">Sphingobacterium phlebotomi</name>
    <dbReference type="NCBI Taxonomy" id="2605433"/>
    <lineage>
        <taxon>Bacteria</taxon>
        <taxon>Pseudomonadati</taxon>
        <taxon>Bacteroidota</taxon>
        <taxon>Sphingobacteriia</taxon>
        <taxon>Sphingobacteriales</taxon>
        <taxon>Sphingobacteriaceae</taxon>
        <taxon>Sphingobacterium</taxon>
    </lineage>
</organism>
<protein>
    <submittedName>
        <fullName evidence="3">Glycosyltransferase family 4 protein</fullName>
    </submittedName>
</protein>
<dbReference type="Gene3D" id="3.40.50.2000">
    <property type="entry name" value="Glycogen Phosphorylase B"/>
    <property type="match status" value="2"/>
</dbReference>
<dbReference type="InterPro" id="IPR028098">
    <property type="entry name" value="Glyco_trans_4-like_N"/>
</dbReference>
<gene>
    <name evidence="3" type="ORF">FXV77_11315</name>
</gene>
<dbReference type="InterPro" id="IPR050194">
    <property type="entry name" value="Glycosyltransferase_grp1"/>
</dbReference>
<reference evidence="3 4" key="1">
    <citation type="submission" date="2019-08" db="EMBL/GenBank/DDBJ databases">
        <title>Phlebobacter frassis gen. nov. sp. nov., a new member of family Sphingobacteriaceae isolated from sand fly rearing media.</title>
        <authorList>
            <person name="Kakumanu M.L."/>
            <person name="Marayati B.F."/>
            <person name="Wada-Katsumata A."/>
            <person name="Wasserberg G."/>
            <person name="Schal C."/>
            <person name="Apperson C.S."/>
            <person name="Ponnusamy L."/>
        </authorList>
    </citation>
    <scope>NUCLEOTIDE SEQUENCE [LARGE SCALE GENOMIC DNA]</scope>
    <source>
        <strain evidence="3 4">SSI9</strain>
    </source>
</reference>
<keyword evidence="4" id="KW-1185">Reference proteome</keyword>
<dbReference type="Pfam" id="PF13439">
    <property type="entry name" value="Glyco_transf_4"/>
    <property type="match status" value="1"/>
</dbReference>
<dbReference type="PANTHER" id="PTHR45947:SF13">
    <property type="entry name" value="TRANSFERASE"/>
    <property type="match status" value="1"/>
</dbReference>
<evidence type="ECO:0000313" key="3">
    <source>
        <dbReference type="EMBL" id="TYR36021.1"/>
    </source>
</evidence>
<dbReference type="GO" id="GO:0016757">
    <property type="term" value="F:glycosyltransferase activity"/>
    <property type="evidence" value="ECO:0007669"/>
    <property type="project" value="InterPro"/>
</dbReference>
<proteinExistence type="predicted"/>
<dbReference type="CDD" id="cd03801">
    <property type="entry name" value="GT4_PimA-like"/>
    <property type="match status" value="1"/>
</dbReference>
<evidence type="ECO:0000259" key="2">
    <source>
        <dbReference type="Pfam" id="PF13439"/>
    </source>
</evidence>
<dbReference type="Pfam" id="PF00534">
    <property type="entry name" value="Glycos_transf_1"/>
    <property type="match status" value="1"/>
</dbReference>
<feature type="domain" description="Glycosyltransferase subfamily 4-like N-terminal" evidence="2">
    <location>
        <begin position="46"/>
        <end position="221"/>
    </location>
</feature>
<dbReference type="SUPFAM" id="SSF53756">
    <property type="entry name" value="UDP-Glycosyltransferase/glycogen phosphorylase"/>
    <property type="match status" value="1"/>
</dbReference>
<sequence>MICEDKDKMGNTIFVETRWHMRILVIHNFYQHAGGEDAVFRQEVEELEKEHDVKTLTFQNKKGWRGALQYLAYPWNIRAMWKIKKSIKSFAPDIVHIHNLHYASGPWLIRNIYRLGIPVVMTLHNFRLLCPSASLFHYGQLFTKSLRQNFPWTAVRMRVLDHSFTKTFLTAFTYWLHRKLGTWNKVAKFIVLSDFAKSLFTESTFPVEDDKFIVRPNSVDATPKITTDGDGFVYIGRLSEEKGIVPLLRAFKHLPFPLAIYGSGPQQDIIERFADKFKHIRYFGHQPSEVLRTAINHADALIVPSVCYEGMPLTIIEAYAQGTPVLASNIGILNKMVLPLYTGMHFNPYDKEDIRRIVAEWINLNETTKQQIRENCIIEYKKHYTVQKNIDKLISIYREATQQQGGKP</sequence>
<evidence type="ECO:0000259" key="1">
    <source>
        <dbReference type="Pfam" id="PF00534"/>
    </source>
</evidence>